<evidence type="ECO:0000313" key="4">
    <source>
        <dbReference type="Proteomes" id="UP000321393"/>
    </source>
</evidence>
<dbReference type="EMBL" id="SSTE01016577">
    <property type="protein sequence ID" value="KAA0041468.1"/>
    <property type="molecule type" value="Genomic_DNA"/>
</dbReference>
<sequence>MRKHMESSPIDVHPNTLSPKPSDKIVEGNPILDSPATRTRLAIRRQATTSNVNGFEEPPLETTTLPNEKAVEDHVVDEEPPFETMILRKKTRGLTKMKTIAVEKQSRVDIVFKEYGQPIGNESVGLASFLGPLVREVVPVNLENWLKLPTRLKSRYNVEDWQNKFFFQKMGRLWRAGKSRLVKQIRDAPTKDAILKLMPDNLQSVDDWMDFVSEKTSATFKRKSSSDPSSVTRVALWTKAHKRKDRQPVNSQVAETLELIEQTEAETTISTINVVDDALSKVLGSDRGHVRGFGFGVTRLKLSFLSQQDHKYKVLEKKYLKVKEEMVEMKTMKDEMIEMKALMLSYLKKQTEPSEELSNATASMLKRLNIPPMPSPSSINNNSQTKCKLLDWYGSGEIVAEGRWSSNDPTALVHHVPIGPHAIRVNEMESSSPED</sequence>
<keyword evidence="1" id="KW-0175">Coiled coil</keyword>
<evidence type="ECO:0000256" key="2">
    <source>
        <dbReference type="SAM" id="MobiDB-lite"/>
    </source>
</evidence>
<accession>A0A5A7TEX1</accession>
<feature type="region of interest" description="Disordered" evidence="2">
    <location>
        <begin position="49"/>
        <end position="69"/>
    </location>
</feature>
<organism evidence="3 4">
    <name type="scientific">Cucumis melo var. makuwa</name>
    <name type="common">Oriental melon</name>
    <dbReference type="NCBI Taxonomy" id="1194695"/>
    <lineage>
        <taxon>Eukaryota</taxon>
        <taxon>Viridiplantae</taxon>
        <taxon>Streptophyta</taxon>
        <taxon>Embryophyta</taxon>
        <taxon>Tracheophyta</taxon>
        <taxon>Spermatophyta</taxon>
        <taxon>Magnoliopsida</taxon>
        <taxon>eudicotyledons</taxon>
        <taxon>Gunneridae</taxon>
        <taxon>Pentapetalae</taxon>
        <taxon>rosids</taxon>
        <taxon>fabids</taxon>
        <taxon>Cucurbitales</taxon>
        <taxon>Cucurbitaceae</taxon>
        <taxon>Benincaseae</taxon>
        <taxon>Cucumis</taxon>
    </lineage>
</organism>
<feature type="coiled-coil region" evidence="1">
    <location>
        <begin position="305"/>
        <end position="332"/>
    </location>
</feature>
<dbReference type="PANTHER" id="PTHR33018">
    <property type="entry name" value="OS10G0338966 PROTEIN-RELATED"/>
    <property type="match status" value="1"/>
</dbReference>
<dbReference type="Proteomes" id="UP000321393">
    <property type="component" value="Unassembled WGS sequence"/>
</dbReference>
<dbReference type="AlphaFoldDB" id="A0A5A7TEX1"/>
<reference evidence="3 4" key="1">
    <citation type="submission" date="2019-08" db="EMBL/GenBank/DDBJ databases">
        <title>Draft genome sequences of two oriental melons (Cucumis melo L. var makuwa).</title>
        <authorList>
            <person name="Kwon S.-Y."/>
        </authorList>
    </citation>
    <scope>NUCLEOTIDE SEQUENCE [LARGE SCALE GENOMIC DNA]</scope>
    <source>
        <strain evidence="4">cv. SW 3</strain>
        <tissue evidence="3">Leaf</tissue>
    </source>
</reference>
<protein>
    <submittedName>
        <fullName evidence="3">Plant transposase</fullName>
    </submittedName>
</protein>
<evidence type="ECO:0000256" key="1">
    <source>
        <dbReference type="SAM" id="Coils"/>
    </source>
</evidence>
<dbReference type="PANTHER" id="PTHR33018:SF31">
    <property type="entry name" value="TRANSPOSASE, PTTA_EN_SPM, PLANT"/>
    <property type="match status" value="1"/>
</dbReference>
<feature type="region of interest" description="Disordered" evidence="2">
    <location>
        <begin position="1"/>
        <end position="32"/>
    </location>
</feature>
<name>A0A5A7TEX1_CUCMM</name>
<dbReference type="OrthoDB" id="693522at2759"/>
<evidence type="ECO:0000313" key="3">
    <source>
        <dbReference type="EMBL" id="KAA0041468.1"/>
    </source>
</evidence>
<gene>
    <name evidence="3" type="ORF">E6C27_scaffold6G00480</name>
</gene>
<proteinExistence type="predicted"/>
<comment type="caution">
    <text evidence="3">The sequence shown here is derived from an EMBL/GenBank/DDBJ whole genome shotgun (WGS) entry which is preliminary data.</text>
</comment>